<dbReference type="EMBL" id="JACXAC010000005">
    <property type="protein sequence ID" value="MBD2723758.1"/>
    <property type="molecule type" value="Genomic_DNA"/>
</dbReference>
<protein>
    <submittedName>
        <fullName evidence="2">Carboxypeptidase-like regulatory domain-containing protein</fullName>
    </submittedName>
</protein>
<dbReference type="RefSeq" id="WP_190926776.1">
    <property type="nucleotide sequence ID" value="NZ_JACXAC010000005.1"/>
</dbReference>
<dbReference type="SUPFAM" id="SSF49464">
    <property type="entry name" value="Carboxypeptidase regulatory domain-like"/>
    <property type="match status" value="1"/>
</dbReference>
<evidence type="ECO:0000313" key="2">
    <source>
        <dbReference type="EMBL" id="MBD2723758.1"/>
    </source>
</evidence>
<evidence type="ECO:0000256" key="1">
    <source>
        <dbReference type="SAM" id="SignalP"/>
    </source>
</evidence>
<keyword evidence="3" id="KW-1185">Reference proteome</keyword>
<proteinExistence type="predicted"/>
<comment type="caution">
    <text evidence="2">The sequence shown here is derived from an EMBL/GenBank/DDBJ whole genome shotgun (WGS) entry which is preliminary data.</text>
</comment>
<accession>A0ABR8JV84</accession>
<dbReference type="InterPro" id="IPR008969">
    <property type="entry name" value="CarboxyPept-like_regulatory"/>
</dbReference>
<organism evidence="2 3">
    <name type="scientific">Hymenobacter armeniacus</name>
    <dbReference type="NCBI Taxonomy" id="2771358"/>
    <lineage>
        <taxon>Bacteria</taxon>
        <taxon>Pseudomonadati</taxon>
        <taxon>Bacteroidota</taxon>
        <taxon>Cytophagia</taxon>
        <taxon>Cytophagales</taxon>
        <taxon>Hymenobacteraceae</taxon>
        <taxon>Hymenobacter</taxon>
    </lineage>
</organism>
<dbReference type="Gene3D" id="2.60.40.1120">
    <property type="entry name" value="Carboxypeptidase-like, regulatory domain"/>
    <property type="match status" value="1"/>
</dbReference>
<keyword evidence="1" id="KW-0732">Signal</keyword>
<name>A0ABR8JV84_9BACT</name>
<feature type="signal peptide" evidence="1">
    <location>
        <begin position="1"/>
        <end position="23"/>
    </location>
</feature>
<reference evidence="2 3" key="1">
    <citation type="submission" date="2020-09" db="EMBL/GenBank/DDBJ databases">
        <authorList>
            <person name="Kim M.K."/>
        </authorList>
    </citation>
    <scope>NUCLEOTIDE SEQUENCE [LARGE SCALE GENOMIC DNA]</scope>
    <source>
        <strain evidence="2 3">BT189</strain>
    </source>
</reference>
<sequence>MRLLLSFLTAFFLLTLSAPAVQARELAPDSSKLAPAPVKSRTAASAATAAAPAATVTLIGKIMDGARALPGAVVVLTSTSQMTVTNAAGEFTFNVPAHAGPMQATVTYAGYADAAVTLSPAFNGATIGVCKARPATAVPAKNHLR</sequence>
<feature type="chain" id="PRO_5047091800" evidence="1">
    <location>
        <begin position="24"/>
        <end position="145"/>
    </location>
</feature>
<dbReference type="Proteomes" id="UP000606003">
    <property type="component" value="Unassembled WGS sequence"/>
</dbReference>
<gene>
    <name evidence="2" type="ORF">IC234_16645</name>
</gene>
<evidence type="ECO:0000313" key="3">
    <source>
        <dbReference type="Proteomes" id="UP000606003"/>
    </source>
</evidence>
<dbReference type="Pfam" id="PF13715">
    <property type="entry name" value="CarbopepD_reg_2"/>
    <property type="match status" value="1"/>
</dbReference>